<comment type="caution">
    <text evidence="2">The sequence shown here is derived from an EMBL/GenBank/DDBJ whole genome shotgun (WGS) entry which is preliminary data.</text>
</comment>
<dbReference type="SUPFAM" id="SSF89447">
    <property type="entry name" value="AbrB/MazE/MraZ-like"/>
    <property type="match status" value="1"/>
</dbReference>
<dbReference type="InterPro" id="IPR037914">
    <property type="entry name" value="SpoVT-AbrB_sf"/>
</dbReference>
<dbReference type="SMART" id="SM00966">
    <property type="entry name" value="SpoVT_AbrB"/>
    <property type="match status" value="1"/>
</dbReference>
<proteinExistence type="predicted"/>
<dbReference type="RefSeq" id="WP_257596444.1">
    <property type="nucleotide sequence ID" value="NZ_JANKHH010000006.1"/>
</dbReference>
<name>A0ABT1XSJ3_9SPHN</name>
<reference evidence="2 3" key="1">
    <citation type="submission" date="2022-08" db="EMBL/GenBank/DDBJ databases">
        <title>Polyphasic taxonomy analysis of Qipengyuania sp.RS5-5.</title>
        <authorList>
            <person name="Xamxidin M."/>
            <person name="Wu M."/>
        </authorList>
    </citation>
    <scope>NUCLEOTIDE SEQUENCE [LARGE SCALE GENOMIC DNA]</scope>
    <source>
        <strain evidence="2 3">RS5-5</strain>
    </source>
</reference>
<evidence type="ECO:0000313" key="3">
    <source>
        <dbReference type="Proteomes" id="UP001206067"/>
    </source>
</evidence>
<gene>
    <name evidence="2" type="ORF">NSO95_11680</name>
</gene>
<dbReference type="EMBL" id="JANKHH010000006">
    <property type="protein sequence ID" value="MCR2834608.1"/>
    <property type="molecule type" value="Genomic_DNA"/>
</dbReference>
<dbReference type="Gene3D" id="2.10.260.10">
    <property type="match status" value="1"/>
</dbReference>
<protein>
    <submittedName>
        <fullName evidence="2">AbrB/MazE/SpoVT family DNA-binding domain-containing protein</fullName>
    </submittedName>
</protein>
<evidence type="ECO:0000259" key="1">
    <source>
        <dbReference type="SMART" id="SM00966"/>
    </source>
</evidence>
<accession>A0ABT1XSJ3</accession>
<feature type="domain" description="SpoVT-AbrB" evidence="1">
    <location>
        <begin position="10"/>
        <end position="52"/>
    </location>
</feature>
<sequence>MGKEHIGKSFKSGNSVAIRIPASIGVEAGREWEVERNPDGRIILKEVDTSPTKISLDGIYGSMRGRGLKRLPFEHVERDWSRPTE</sequence>
<keyword evidence="3" id="KW-1185">Reference proteome</keyword>
<dbReference type="InterPro" id="IPR007159">
    <property type="entry name" value="SpoVT-AbrB_dom"/>
</dbReference>
<dbReference type="GO" id="GO:0003677">
    <property type="term" value="F:DNA binding"/>
    <property type="evidence" value="ECO:0007669"/>
    <property type="project" value="UniProtKB-KW"/>
</dbReference>
<keyword evidence="2" id="KW-0238">DNA-binding</keyword>
<evidence type="ECO:0000313" key="2">
    <source>
        <dbReference type="EMBL" id="MCR2834608.1"/>
    </source>
</evidence>
<organism evidence="2 3">
    <name type="scientific">Parerythrobacter lacustris</name>
    <dbReference type="NCBI Taxonomy" id="2969984"/>
    <lineage>
        <taxon>Bacteria</taxon>
        <taxon>Pseudomonadati</taxon>
        <taxon>Pseudomonadota</taxon>
        <taxon>Alphaproteobacteria</taxon>
        <taxon>Sphingomonadales</taxon>
        <taxon>Erythrobacteraceae</taxon>
        <taxon>Parerythrobacter</taxon>
    </lineage>
</organism>
<dbReference type="Proteomes" id="UP001206067">
    <property type="component" value="Unassembled WGS sequence"/>
</dbReference>